<organism evidence="1 2">
    <name type="scientific">Escherichia phage vB_EcoP_PAS59</name>
    <dbReference type="NCBI Taxonomy" id="3053873"/>
    <lineage>
        <taxon>Viruses</taxon>
        <taxon>Duplodnaviria</taxon>
        <taxon>Heunggongvirae</taxon>
        <taxon>Uroviricota</taxon>
        <taxon>Caudoviricetes</taxon>
        <taxon>Mktvariviridae</taxon>
        <taxon>Gordonclarkvirinae</taxon>
        <taxon>Suseptimavirus</taxon>
        <taxon>Suseptimavirus PAS59</taxon>
    </lineage>
</organism>
<proteinExistence type="predicted"/>
<reference evidence="1 2" key="1">
    <citation type="submission" date="2023-05" db="EMBL/GenBank/DDBJ databases">
        <title>Complete genome sequence of three non-O157 smooth Escherichia coli infecting phages.</title>
        <authorList>
            <person name="Pas C."/>
            <person name="Briers Y."/>
            <person name="Fieseler L."/>
        </authorList>
    </citation>
    <scope>NUCLEOTIDE SEQUENCE [LARGE SCALE GENOMIC DNA]</scope>
</reference>
<sequence length="46" mass="5286">MQPVYILFLFKVVSAIMTKSMTQTCFLVQLEVDKKLLLLTEATCFV</sequence>
<keyword evidence="2" id="KW-1185">Reference proteome</keyword>
<dbReference type="Proteomes" id="UP001182149">
    <property type="component" value="Segment"/>
</dbReference>
<evidence type="ECO:0000313" key="2">
    <source>
        <dbReference type="Proteomes" id="UP001182149"/>
    </source>
</evidence>
<accession>A0AA51VJG7</accession>
<evidence type="ECO:0000313" key="1">
    <source>
        <dbReference type="EMBL" id="WMX18899.1"/>
    </source>
</evidence>
<name>A0AA51VJG7_9CAUD</name>
<dbReference type="EMBL" id="OQ921332">
    <property type="protein sequence ID" value="WMX18899.1"/>
    <property type="molecule type" value="Genomic_DNA"/>
</dbReference>
<protein>
    <submittedName>
        <fullName evidence="1">Uncharacterized protein</fullName>
    </submittedName>
</protein>